<name>A0ABV8G630_9ACTN</name>
<keyword evidence="1" id="KW-0472">Membrane</keyword>
<proteinExistence type="predicted"/>
<accession>A0ABV8G630</accession>
<dbReference type="Proteomes" id="UP001595851">
    <property type="component" value="Unassembled WGS sequence"/>
</dbReference>
<keyword evidence="1" id="KW-1133">Transmembrane helix</keyword>
<evidence type="ECO:0008006" key="4">
    <source>
        <dbReference type="Google" id="ProtNLM"/>
    </source>
</evidence>
<keyword evidence="1" id="KW-0812">Transmembrane</keyword>
<dbReference type="EMBL" id="JBHSBI010000006">
    <property type="protein sequence ID" value="MFC4008584.1"/>
    <property type="molecule type" value="Genomic_DNA"/>
</dbReference>
<protein>
    <recommendedName>
        <fullName evidence="4">Transmembrane protein</fullName>
    </recommendedName>
</protein>
<feature type="transmembrane region" description="Helical" evidence="1">
    <location>
        <begin position="84"/>
        <end position="104"/>
    </location>
</feature>
<feature type="transmembrane region" description="Helical" evidence="1">
    <location>
        <begin position="16"/>
        <end position="36"/>
    </location>
</feature>
<dbReference type="RefSeq" id="WP_379528641.1">
    <property type="nucleotide sequence ID" value="NZ_JBHSBI010000006.1"/>
</dbReference>
<organism evidence="2 3">
    <name type="scientific">Nonomuraea purpurea</name>
    <dbReference type="NCBI Taxonomy" id="1849276"/>
    <lineage>
        <taxon>Bacteria</taxon>
        <taxon>Bacillati</taxon>
        <taxon>Actinomycetota</taxon>
        <taxon>Actinomycetes</taxon>
        <taxon>Streptosporangiales</taxon>
        <taxon>Streptosporangiaceae</taxon>
        <taxon>Nonomuraea</taxon>
    </lineage>
</organism>
<comment type="caution">
    <text evidence="2">The sequence shown here is derived from an EMBL/GenBank/DDBJ whole genome shotgun (WGS) entry which is preliminary data.</text>
</comment>
<gene>
    <name evidence="2" type="ORF">ACFOY2_15240</name>
</gene>
<evidence type="ECO:0000313" key="2">
    <source>
        <dbReference type="EMBL" id="MFC4008584.1"/>
    </source>
</evidence>
<evidence type="ECO:0000256" key="1">
    <source>
        <dbReference type="SAM" id="Phobius"/>
    </source>
</evidence>
<keyword evidence="3" id="KW-1185">Reference proteome</keyword>
<evidence type="ECO:0000313" key="3">
    <source>
        <dbReference type="Proteomes" id="UP001595851"/>
    </source>
</evidence>
<reference evidence="3" key="1">
    <citation type="journal article" date="2019" name="Int. J. Syst. Evol. Microbiol.">
        <title>The Global Catalogue of Microorganisms (GCM) 10K type strain sequencing project: providing services to taxonomists for standard genome sequencing and annotation.</title>
        <authorList>
            <consortium name="The Broad Institute Genomics Platform"/>
            <consortium name="The Broad Institute Genome Sequencing Center for Infectious Disease"/>
            <person name="Wu L."/>
            <person name="Ma J."/>
        </authorList>
    </citation>
    <scope>NUCLEOTIDE SEQUENCE [LARGE SCALE GENOMIC DNA]</scope>
    <source>
        <strain evidence="3">TBRC 1276</strain>
    </source>
</reference>
<sequence>MTAGTGSPLRMRTSQWTAMAFGAGLAAVVVYLYGLWAGDFLVLLPLSEYCVGKLADPGVSLTWFPLRHLCHWQDGTTSDLVPAYVNPLLIIFLVITVTGIVMAIRTALRKAAVPPNHHHVET</sequence>